<feature type="compositionally biased region" description="Polar residues" evidence="1">
    <location>
        <begin position="31"/>
        <end position="40"/>
    </location>
</feature>
<dbReference type="AlphaFoldDB" id="L0R4Y9"/>
<name>L0R4Y9_HUMAN</name>
<reference evidence="2" key="1">
    <citation type="submission" date="2012-10" db="EMBL/GenBank/DDBJ databases">
        <title>Direct identification of alternative open reading frame translation products in human.</title>
        <authorList>
            <person name="Vanderperre B."/>
            <person name="Lucier J.-F."/>
            <person name="Motard J."/>
            <person name="Tremblay G."/>
            <person name="Vanderperre S."/>
            <person name="Wisztorski M."/>
            <person name="Salzet M."/>
            <person name="Boisvert F.-M."/>
            <person name="Roucou X."/>
        </authorList>
    </citation>
    <scope>NUCLEOTIDE SEQUENCE</scope>
</reference>
<evidence type="ECO:0000256" key="1">
    <source>
        <dbReference type="SAM" id="MobiDB-lite"/>
    </source>
</evidence>
<protein>
    <submittedName>
        <fullName evidence="2">Alternative protein IQSEC1</fullName>
    </submittedName>
</protein>
<gene>
    <name evidence="2" type="primary">IQSEC1</name>
</gene>
<dbReference type="EMBL" id="HF548037">
    <property type="protein sequence ID" value="CCO13748.1"/>
    <property type="molecule type" value="Genomic_DNA"/>
</dbReference>
<accession>L0R4Y9</accession>
<feature type="region of interest" description="Disordered" evidence="1">
    <location>
        <begin position="15"/>
        <end position="40"/>
    </location>
</feature>
<dbReference type="OrthoDB" id="430364at2759"/>
<proteinExistence type="predicted"/>
<sequence>MPSTAAACTLRRHRPWMRRGPGTPNPRQPCTAWTTANWTR</sequence>
<dbReference type="ChiTaRS" id="IQSEC1">
    <property type="organism name" value="human"/>
</dbReference>
<evidence type="ECO:0000313" key="2">
    <source>
        <dbReference type="EMBL" id="CCO13748.1"/>
    </source>
</evidence>
<organism evidence="2">
    <name type="scientific">Homo sapiens</name>
    <name type="common">Human</name>
    <dbReference type="NCBI Taxonomy" id="9606"/>
    <lineage>
        <taxon>Eukaryota</taxon>
        <taxon>Metazoa</taxon>
        <taxon>Chordata</taxon>
        <taxon>Craniata</taxon>
        <taxon>Vertebrata</taxon>
        <taxon>Euteleostomi</taxon>
        <taxon>Mammalia</taxon>
        <taxon>Eutheria</taxon>
        <taxon>Euarchontoglires</taxon>
        <taxon>Primates</taxon>
        <taxon>Haplorrhini</taxon>
        <taxon>Catarrhini</taxon>
        <taxon>Hominidae</taxon>
        <taxon>Homo</taxon>
    </lineage>
</organism>